<comment type="function">
    <text evidence="6">Involved in transcription antitermination. Required for transcription of ribosomal RNA (rRNA) genes. Binds specifically to the boxA antiterminator sequence of the ribosomal RNA (rrn) operons.</text>
</comment>
<evidence type="ECO:0000259" key="7">
    <source>
        <dbReference type="Pfam" id="PF01029"/>
    </source>
</evidence>
<keyword evidence="2 6" id="KW-0889">Transcription antitermination</keyword>
<reference evidence="8" key="1">
    <citation type="submission" date="2020-10" db="EMBL/GenBank/DDBJ databases">
        <authorList>
            <person name="Gilroy R."/>
        </authorList>
    </citation>
    <scope>NUCLEOTIDE SEQUENCE</scope>
    <source>
        <strain evidence="8">11300</strain>
    </source>
</reference>
<dbReference type="InterPro" id="IPR035926">
    <property type="entry name" value="NusB-like_sf"/>
</dbReference>
<dbReference type="GO" id="GO:0031564">
    <property type="term" value="P:transcription antitermination"/>
    <property type="evidence" value="ECO:0007669"/>
    <property type="project" value="UniProtKB-KW"/>
</dbReference>
<name>A0A9D1I2I9_9FIRM</name>
<evidence type="ECO:0000256" key="4">
    <source>
        <dbReference type="ARBA" id="ARBA00023015"/>
    </source>
</evidence>
<evidence type="ECO:0000313" key="9">
    <source>
        <dbReference type="Proteomes" id="UP000824091"/>
    </source>
</evidence>
<dbReference type="Gene3D" id="1.10.940.10">
    <property type="entry name" value="NusB-like"/>
    <property type="match status" value="1"/>
</dbReference>
<sequence>MNRRAARELAMKCVFQMEAQNEFEKENAEKLLRSADMGEQKEYILRVIDNICKNRDGVDEAINACSKGWPVSRMAKADLAIIRVAACEILFMDDIPKAVAINEGVELAKRYGSDQSPAFINAVLKKIG</sequence>
<comment type="similarity">
    <text evidence="1 6">Belongs to the NusB family.</text>
</comment>
<gene>
    <name evidence="6 8" type="primary">nusB</name>
    <name evidence="8" type="ORF">IAD16_00220</name>
</gene>
<reference evidence="8" key="2">
    <citation type="journal article" date="2021" name="PeerJ">
        <title>Extensive microbial diversity within the chicken gut microbiome revealed by metagenomics and culture.</title>
        <authorList>
            <person name="Gilroy R."/>
            <person name="Ravi A."/>
            <person name="Getino M."/>
            <person name="Pursley I."/>
            <person name="Horton D.L."/>
            <person name="Alikhan N.F."/>
            <person name="Baker D."/>
            <person name="Gharbi K."/>
            <person name="Hall N."/>
            <person name="Watson M."/>
            <person name="Adriaenssens E.M."/>
            <person name="Foster-Nyarko E."/>
            <person name="Jarju S."/>
            <person name="Secka A."/>
            <person name="Antonio M."/>
            <person name="Oren A."/>
            <person name="Chaudhuri R.R."/>
            <person name="La Ragione R."/>
            <person name="Hildebrand F."/>
            <person name="Pallen M.J."/>
        </authorList>
    </citation>
    <scope>NUCLEOTIDE SEQUENCE</scope>
    <source>
        <strain evidence="8">11300</strain>
    </source>
</reference>
<feature type="domain" description="NusB/RsmB/TIM44" evidence="7">
    <location>
        <begin position="5"/>
        <end position="127"/>
    </location>
</feature>
<evidence type="ECO:0000256" key="3">
    <source>
        <dbReference type="ARBA" id="ARBA00022884"/>
    </source>
</evidence>
<keyword evidence="3 6" id="KW-0694">RNA-binding</keyword>
<dbReference type="AlphaFoldDB" id="A0A9D1I2I9"/>
<dbReference type="PANTHER" id="PTHR11078:SF3">
    <property type="entry name" value="ANTITERMINATION NUSB DOMAIN-CONTAINING PROTEIN"/>
    <property type="match status" value="1"/>
</dbReference>
<protein>
    <recommendedName>
        <fullName evidence="6">Transcription antitermination protein NusB</fullName>
    </recommendedName>
    <alternativeName>
        <fullName evidence="6">Antitermination factor NusB</fullName>
    </alternativeName>
</protein>
<dbReference type="NCBIfam" id="TIGR01951">
    <property type="entry name" value="nusB"/>
    <property type="match status" value="1"/>
</dbReference>
<dbReference type="PANTHER" id="PTHR11078">
    <property type="entry name" value="N UTILIZATION SUBSTANCE PROTEIN B-RELATED"/>
    <property type="match status" value="1"/>
</dbReference>
<evidence type="ECO:0000256" key="5">
    <source>
        <dbReference type="ARBA" id="ARBA00023163"/>
    </source>
</evidence>
<keyword evidence="5 6" id="KW-0804">Transcription</keyword>
<dbReference type="GO" id="GO:0003723">
    <property type="term" value="F:RNA binding"/>
    <property type="evidence" value="ECO:0007669"/>
    <property type="project" value="UniProtKB-UniRule"/>
</dbReference>
<dbReference type="InterPro" id="IPR006027">
    <property type="entry name" value="NusB_RsmB_TIM44"/>
</dbReference>
<dbReference type="EMBL" id="DVMO01000004">
    <property type="protein sequence ID" value="HIU26789.1"/>
    <property type="molecule type" value="Genomic_DNA"/>
</dbReference>
<proteinExistence type="inferred from homology"/>
<dbReference type="SUPFAM" id="SSF48013">
    <property type="entry name" value="NusB-like"/>
    <property type="match status" value="1"/>
</dbReference>
<dbReference type="HAMAP" id="MF_00073">
    <property type="entry name" value="NusB"/>
    <property type="match status" value="1"/>
</dbReference>
<dbReference type="InterPro" id="IPR011605">
    <property type="entry name" value="NusB_fam"/>
</dbReference>
<evidence type="ECO:0000256" key="2">
    <source>
        <dbReference type="ARBA" id="ARBA00022814"/>
    </source>
</evidence>
<comment type="caution">
    <text evidence="8">The sequence shown here is derived from an EMBL/GenBank/DDBJ whole genome shotgun (WGS) entry which is preliminary data.</text>
</comment>
<evidence type="ECO:0000256" key="6">
    <source>
        <dbReference type="HAMAP-Rule" id="MF_00073"/>
    </source>
</evidence>
<organism evidence="8 9">
    <name type="scientific">Candidatus Fimisoma avicola</name>
    <dbReference type="NCBI Taxonomy" id="2840826"/>
    <lineage>
        <taxon>Bacteria</taxon>
        <taxon>Bacillati</taxon>
        <taxon>Bacillota</taxon>
        <taxon>Clostridia</taxon>
        <taxon>Eubacteriales</taxon>
        <taxon>Candidatus Fimisoma</taxon>
    </lineage>
</organism>
<dbReference type="Proteomes" id="UP000824091">
    <property type="component" value="Unassembled WGS sequence"/>
</dbReference>
<dbReference type="GO" id="GO:0006353">
    <property type="term" value="P:DNA-templated transcription termination"/>
    <property type="evidence" value="ECO:0007669"/>
    <property type="project" value="UniProtKB-UniRule"/>
</dbReference>
<evidence type="ECO:0000313" key="8">
    <source>
        <dbReference type="EMBL" id="HIU26789.1"/>
    </source>
</evidence>
<accession>A0A9D1I2I9</accession>
<keyword evidence="4 6" id="KW-0805">Transcription regulation</keyword>
<dbReference type="Pfam" id="PF01029">
    <property type="entry name" value="NusB"/>
    <property type="match status" value="1"/>
</dbReference>
<dbReference type="GO" id="GO:0005829">
    <property type="term" value="C:cytosol"/>
    <property type="evidence" value="ECO:0007669"/>
    <property type="project" value="TreeGrafter"/>
</dbReference>
<evidence type="ECO:0000256" key="1">
    <source>
        <dbReference type="ARBA" id="ARBA00005952"/>
    </source>
</evidence>